<gene>
    <name evidence="3" type="ORF">LV75_001557</name>
</gene>
<protein>
    <submittedName>
        <fullName evidence="3">3-oxoacyl-[acyl-carrier protein] reductase</fullName>
    </submittedName>
</protein>
<accession>A0ABT1I8V2</accession>
<organism evidence="3 4">
    <name type="scientific">Actinokineospora diospyrosa</name>
    <dbReference type="NCBI Taxonomy" id="103728"/>
    <lineage>
        <taxon>Bacteria</taxon>
        <taxon>Bacillati</taxon>
        <taxon>Actinomycetota</taxon>
        <taxon>Actinomycetes</taxon>
        <taxon>Pseudonocardiales</taxon>
        <taxon>Pseudonocardiaceae</taxon>
        <taxon>Actinokineospora</taxon>
    </lineage>
</organism>
<dbReference type="InterPro" id="IPR036291">
    <property type="entry name" value="NAD(P)-bd_dom_sf"/>
</dbReference>
<dbReference type="Pfam" id="PF00106">
    <property type="entry name" value="adh_short"/>
    <property type="match status" value="1"/>
</dbReference>
<dbReference type="PRINTS" id="PR00081">
    <property type="entry name" value="GDHRDH"/>
</dbReference>
<evidence type="ECO:0000313" key="3">
    <source>
        <dbReference type="EMBL" id="MCP2269069.1"/>
    </source>
</evidence>
<reference evidence="3 4" key="1">
    <citation type="submission" date="2022-06" db="EMBL/GenBank/DDBJ databases">
        <title>Genomic Encyclopedia of Archaeal and Bacterial Type Strains, Phase II (KMG-II): from individual species to whole genera.</title>
        <authorList>
            <person name="Goeker M."/>
        </authorList>
    </citation>
    <scope>NUCLEOTIDE SEQUENCE [LARGE SCALE GENOMIC DNA]</scope>
    <source>
        <strain evidence="3 4">DSM 44255</strain>
    </source>
</reference>
<dbReference type="Proteomes" id="UP001205185">
    <property type="component" value="Unassembled WGS sequence"/>
</dbReference>
<keyword evidence="4" id="KW-1185">Reference proteome</keyword>
<dbReference type="InterPro" id="IPR002347">
    <property type="entry name" value="SDR_fam"/>
</dbReference>
<dbReference type="SUPFAM" id="SSF51735">
    <property type="entry name" value="NAD(P)-binding Rossmann-fold domains"/>
    <property type="match status" value="1"/>
</dbReference>
<name>A0ABT1I8V2_9PSEU</name>
<comment type="caution">
    <text evidence="3">The sequence shown here is derived from an EMBL/GenBank/DDBJ whole genome shotgun (WGS) entry which is preliminary data.</text>
</comment>
<dbReference type="Gene3D" id="3.40.50.720">
    <property type="entry name" value="NAD(P)-binding Rossmann-like Domain"/>
    <property type="match status" value="1"/>
</dbReference>
<dbReference type="InterPro" id="IPR050259">
    <property type="entry name" value="SDR"/>
</dbReference>
<dbReference type="PRINTS" id="PR00080">
    <property type="entry name" value="SDRFAMILY"/>
</dbReference>
<dbReference type="EMBL" id="JAMTCO010000004">
    <property type="protein sequence ID" value="MCP2269069.1"/>
    <property type="molecule type" value="Genomic_DNA"/>
</dbReference>
<comment type="similarity">
    <text evidence="1 2">Belongs to the short-chain dehydrogenases/reductases (SDR) family.</text>
</comment>
<sequence length="236" mass="23611">MTLDVPETGGWAISVPAMGSLDGKVALVTGAGSGVGAAIARRLDAEGATVAVLDGDSTGAELASRGLRRGMVVRADVADPIQVDGAVRAVVDHFGRLDVLVNNTGSGECGPTAAGSTMDITDEQWHAALAARLDGTFYGTRAALRAMKGQGSGVIVTVAAECRHLAHHSAVDGAMRGFTAAVARDVAPLGILVGGVAPDCADYLVPDDIAAAVLGLLGPDGERLSGQTITTRGTSG</sequence>
<evidence type="ECO:0000313" key="4">
    <source>
        <dbReference type="Proteomes" id="UP001205185"/>
    </source>
</evidence>
<dbReference type="PANTHER" id="PTHR42879:SF2">
    <property type="entry name" value="3-OXOACYL-[ACYL-CARRIER-PROTEIN] REDUCTASE FABG"/>
    <property type="match status" value="1"/>
</dbReference>
<dbReference type="PANTHER" id="PTHR42879">
    <property type="entry name" value="3-OXOACYL-(ACYL-CARRIER-PROTEIN) REDUCTASE"/>
    <property type="match status" value="1"/>
</dbReference>
<evidence type="ECO:0000256" key="1">
    <source>
        <dbReference type="ARBA" id="ARBA00006484"/>
    </source>
</evidence>
<dbReference type="CDD" id="cd05233">
    <property type="entry name" value="SDR_c"/>
    <property type="match status" value="1"/>
</dbReference>
<evidence type="ECO:0000256" key="2">
    <source>
        <dbReference type="RuleBase" id="RU000363"/>
    </source>
</evidence>
<proteinExistence type="inferred from homology"/>